<protein>
    <submittedName>
        <fullName evidence="1">Uncharacterized protein</fullName>
    </submittedName>
</protein>
<dbReference type="EMBL" id="CADEBD010000795">
    <property type="protein sequence ID" value="CAB3260140.1"/>
    <property type="molecule type" value="Genomic_DNA"/>
</dbReference>
<organism evidence="1 2">
    <name type="scientific">Arctia plantaginis</name>
    <name type="common">Wood tiger moth</name>
    <name type="synonym">Phalaena plantaginis</name>
    <dbReference type="NCBI Taxonomy" id="874455"/>
    <lineage>
        <taxon>Eukaryota</taxon>
        <taxon>Metazoa</taxon>
        <taxon>Ecdysozoa</taxon>
        <taxon>Arthropoda</taxon>
        <taxon>Hexapoda</taxon>
        <taxon>Insecta</taxon>
        <taxon>Pterygota</taxon>
        <taxon>Neoptera</taxon>
        <taxon>Endopterygota</taxon>
        <taxon>Lepidoptera</taxon>
        <taxon>Glossata</taxon>
        <taxon>Ditrysia</taxon>
        <taxon>Noctuoidea</taxon>
        <taxon>Erebidae</taxon>
        <taxon>Arctiinae</taxon>
        <taxon>Arctia</taxon>
    </lineage>
</organism>
<accession>A0A8S1BNY8</accession>
<evidence type="ECO:0000313" key="2">
    <source>
        <dbReference type="Proteomes" id="UP000494256"/>
    </source>
</evidence>
<evidence type="ECO:0000313" key="1">
    <source>
        <dbReference type="EMBL" id="CAB3260140.1"/>
    </source>
</evidence>
<dbReference type="AlphaFoldDB" id="A0A8S1BNY8"/>
<gene>
    <name evidence="1" type="ORF">APLA_LOCUS16932</name>
</gene>
<reference evidence="1 2" key="1">
    <citation type="submission" date="2020-04" db="EMBL/GenBank/DDBJ databases">
        <authorList>
            <person name="Wallbank WR R."/>
            <person name="Pardo Diaz C."/>
            <person name="Kozak K."/>
            <person name="Martin S."/>
            <person name="Jiggins C."/>
            <person name="Moest M."/>
            <person name="Warren A I."/>
            <person name="Byers J.R.P. K."/>
            <person name="Montejo-Kovacevich G."/>
            <person name="Yen C E."/>
        </authorList>
    </citation>
    <scope>NUCLEOTIDE SEQUENCE [LARGE SCALE GENOMIC DNA]</scope>
</reference>
<name>A0A8S1BNY8_ARCPL</name>
<comment type="caution">
    <text evidence="1">The sequence shown here is derived from an EMBL/GenBank/DDBJ whole genome shotgun (WGS) entry which is preliminary data.</text>
</comment>
<dbReference type="Proteomes" id="UP000494256">
    <property type="component" value="Unassembled WGS sequence"/>
</dbReference>
<proteinExistence type="predicted"/>
<sequence>MLSRVVRCRGPRFRDLTAAPVLLKTYGIAKAFPVGSVGYRTAAKAAEASVRALLAYAQPIADDANDGDSIRRGPWTSLCSEVISYITTAPYTFVLAY</sequence>
<dbReference type="OrthoDB" id="7477547at2759"/>